<dbReference type="EMBL" id="AWFG01000032">
    <property type="protein sequence ID" value="KCZ57094.1"/>
    <property type="molecule type" value="Genomic_DNA"/>
</dbReference>
<proteinExistence type="predicted"/>
<comment type="caution">
    <text evidence="1">The sequence shown here is derived from an EMBL/GenBank/DDBJ whole genome shotgun (WGS) entry which is preliminary data.</text>
</comment>
<protein>
    <recommendedName>
        <fullName evidence="3">DUF736 domain-containing protein</fullName>
    </recommendedName>
</protein>
<sequence length="105" mass="11830">MATIGQFRLTHEGYEGTISTLSMARKVRIVPNGNKKNEKSPDFFVKTGQCDLGFAHRKMSEGQSPRPYLKVFLDDPSFVEPIWAALFEQDGKADLVWSRPRPTAS</sequence>
<dbReference type="AlphaFoldDB" id="A0A062UKJ2"/>
<dbReference type="OrthoDB" id="9800788at2"/>
<evidence type="ECO:0000313" key="2">
    <source>
        <dbReference type="Proteomes" id="UP000027190"/>
    </source>
</evidence>
<dbReference type="eggNOG" id="COG5489">
    <property type="taxonomic scope" value="Bacteria"/>
</dbReference>
<evidence type="ECO:0008006" key="3">
    <source>
        <dbReference type="Google" id="ProtNLM"/>
    </source>
</evidence>
<gene>
    <name evidence="1" type="ORF">HY30_17615</name>
</gene>
<keyword evidence="2" id="KW-1185">Reference proteome</keyword>
<dbReference type="Proteomes" id="UP000027190">
    <property type="component" value="Unassembled WGS sequence"/>
</dbReference>
<reference evidence="1 2" key="1">
    <citation type="journal article" date="2014" name="Antonie Van Leeuwenhoek">
        <title>Hyphomonas beringensis sp. nov. and Hyphomonas chukchiensis sp. nov., isolated from surface seawater of the Bering Sea and Chukchi Sea.</title>
        <authorList>
            <person name="Li C."/>
            <person name="Lai Q."/>
            <person name="Li G."/>
            <person name="Dong C."/>
            <person name="Wang J."/>
            <person name="Liao Y."/>
            <person name="Shao Z."/>
        </authorList>
    </citation>
    <scope>NUCLEOTIDE SEQUENCE [LARGE SCALE GENOMIC DNA]</scope>
    <source>
        <strain evidence="1 2">BH-BN04-4</strain>
    </source>
</reference>
<evidence type="ECO:0000313" key="1">
    <source>
        <dbReference type="EMBL" id="KCZ57094.1"/>
    </source>
</evidence>
<dbReference type="Pfam" id="PF05284">
    <property type="entry name" value="DUF736"/>
    <property type="match status" value="1"/>
</dbReference>
<dbReference type="PATRIC" id="fig|1280947.3.peg.2375"/>
<organism evidence="1 2">
    <name type="scientific">Hyphomonas chukchiensis</name>
    <dbReference type="NCBI Taxonomy" id="1280947"/>
    <lineage>
        <taxon>Bacteria</taxon>
        <taxon>Pseudomonadati</taxon>
        <taxon>Pseudomonadota</taxon>
        <taxon>Alphaproteobacteria</taxon>
        <taxon>Hyphomonadales</taxon>
        <taxon>Hyphomonadaceae</taxon>
        <taxon>Hyphomonas</taxon>
    </lineage>
</organism>
<dbReference type="InterPro" id="IPR007948">
    <property type="entry name" value="DUF736"/>
</dbReference>
<name>A0A062UKJ2_9PROT</name>
<dbReference type="RefSeq" id="WP_034740623.1">
    <property type="nucleotide sequence ID" value="NZ_AWFG01000032.1"/>
</dbReference>
<accession>A0A062UKJ2</accession>
<dbReference type="STRING" id="1280947.HY30_17615"/>